<comment type="subcellular location">
    <subcellularLocation>
        <location evidence="1">Membrane</location>
        <topology evidence="1">Multi-pass membrane protein</topology>
    </subcellularLocation>
</comment>
<keyword evidence="3 7" id="KW-1133">Transmembrane helix</keyword>
<keyword evidence="4 7" id="KW-0472">Membrane</keyword>
<evidence type="ECO:0000256" key="6">
    <source>
        <dbReference type="SAM" id="MobiDB-lite"/>
    </source>
</evidence>
<dbReference type="Proteomes" id="UP000031516">
    <property type="component" value="Unassembled WGS sequence"/>
</dbReference>
<protein>
    <submittedName>
        <fullName evidence="8">WGS project CCBQ000000000 data, contig 00017</fullName>
    </submittedName>
</protein>
<dbReference type="PANTHER" id="PTHR37278">
    <property type="entry name" value="AUTOPHAGY-RELATED PROTEIN 33-RELATED"/>
    <property type="match status" value="1"/>
</dbReference>
<evidence type="ECO:0000256" key="2">
    <source>
        <dbReference type="ARBA" id="ARBA00022692"/>
    </source>
</evidence>
<dbReference type="AlphaFoldDB" id="A0A0A8L8I6"/>
<accession>A0A0A8L8I6</accession>
<gene>
    <name evidence="8" type="ORF">KLDO_g2768</name>
</gene>
<keyword evidence="2 7" id="KW-0812">Transmembrane</keyword>
<evidence type="ECO:0000256" key="3">
    <source>
        <dbReference type="ARBA" id="ARBA00022989"/>
    </source>
</evidence>
<organism evidence="8 9">
    <name type="scientific">Kluyveromyces dobzhanskii CBS 2104</name>
    <dbReference type="NCBI Taxonomy" id="1427455"/>
    <lineage>
        <taxon>Eukaryota</taxon>
        <taxon>Fungi</taxon>
        <taxon>Dikarya</taxon>
        <taxon>Ascomycota</taxon>
        <taxon>Saccharomycotina</taxon>
        <taxon>Saccharomycetes</taxon>
        <taxon>Saccharomycetales</taxon>
        <taxon>Saccharomycetaceae</taxon>
        <taxon>Kluyveromyces</taxon>
    </lineage>
</organism>
<feature type="transmembrane region" description="Helical" evidence="7">
    <location>
        <begin position="79"/>
        <end position="99"/>
    </location>
</feature>
<feature type="transmembrane region" description="Helical" evidence="7">
    <location>
        <begin position="12"/>
        <end position="30"/>
    </location>
</feature>
<feature type="compositionally biased region" description="Basic residues" evidence="6">
    <location>
        <begin position="132"/>
        <end position="145"/>
    </location>
</feature>
<dbReference type="OrthoDB" id="5336366at2759"/>
<evidence type="ECO:0000256" key="5">
    <source>
        <dbReference type="ARBA" id="ARBA00038013"/>
    </source>
</evidence>
<evidence type="ECO:0000256" key="4">
    <source>
        <dbReference type="ARBA" id="ARBA00023136"/>
    </source>
</evidence>
<sequence length="235" mass="24336">MSVCLTVTKSVALISAGLNSGLCFGGILSPRVTDASGKKTGTSSFDYHREIAVGVLSSLSAAFYAASYFGAPVQWRHPYLLYSGALAAVSTGITVFKLLRRAFLPALCARSRESHVDDKSAPAGTGTHVHAHAHAHAHGHGHGHAHISDNDDSDQGQDESVVLVSDSSNHSTDTPDPDTKTAPADLPVPAAHPHCCSMFSALTSDCVLNTARTVFSTALLVLGTVGGLGEPLALV</sequence>
<dbReference type="InterPro" id="IPR051668">
    <property type="entry name" value="ATG33"/>
</dbReference>
<dbReference type="GO" id="GO:0016236">
    <property type="term" value="P:macroautophagy"/>
    <property type="evidence" value="ECO:0007669"/>
    <property type="project" value="TreeGrafter"/>
</dbReference>
<feature type="transmembrane region" description="Helical" evidence="7">
    <location>
        <begin position="51"/>
        <end position="73"/>
    </location>
</feature>
<name>A0A0A8L8I6_9SACH</name>
<dbReference type="EMBL" id="CCBQ010000038">
    <property type="protein sequence ID" value="CDO94504.1"/>
    <property type="molecule type" value="Genomic_DNA"/>
</dbReference>
<dbReference type="PANTHER" id="PTHR37278:SF1">
    <property type="entry name" value="AUTOPHAGY-RELATED PROTEIN 33-RELATED"/>
    <property type="match status" value="1"/>
</dbReference>
<comment type="caution">
    <text evidence="8">The sequence shown here is derived from an EMBL/GenBank/DDBJ whole genome shotgun (WGS) entry which is preliminary data.</text>
</comment>
<dbReference type="GO" id="GO:0005741">
    <property type="term" value="C:mitochondrial outer membrane"/>
    <property type="evidence" value="ECO:0007669"/>
    <property type="project" value="TreeGrafter"/>
</dbReference>
<comment type="similarity">
    <text evidence="5">Belongs to the ATG33 family.</text>
</comment>
<feature type="region of interest" description="Disordered" evidence="6">
    <location>
        <begin position="132"/>
        <end position="186"/>
    </location>
</feature>
<evidence type="ECO:0000256" key="1">
    <source>
        <dbReference type="ARBA" id="ARBA00004141"/>
    </source>
</evidence>
<keyword evidence="9" id="KW-1185">Reference proteome</keyword>
<reference evidence="8 9" key="1">
    <citation type="submission" date="2014-03" db="EMBL/GenBank/DDBJ databases">
        <title>The genome of Kluyveromyces dobzhanskii.</title>
        <authorList>
            <person name="Nystedt B."/>
            <person name="Astrom S."/>
        </authorList>
    </citation>
    <scope>NUCLEOTIDE SEQUENCE [LARGE SCALE GENOMIC DNA]</scope>
    <source>
        <strain evidence="8 9">CBS 2104</strain>
    </source>
</reference>
<evidence type="ECO:0000313" key="8">
    <source>
        <dbReference type="EMBL" id="CDO94504.1"/>
    </source>
</evidence>
<dbReference type="GO" id="GO:0000422">
    <property type="term" value="P:autophagy of mitochondrion"/>
    <property type="evidence" value="ECO:0007669"/>
    <property type="project" value="TreeGrafter"/>
</dbReference>
<evidence type="ECO:0000256" key="7">
    <source>
        <dbReference type="SAM" id="Phobius"/>
    </source>
</evidence>
<evidence type="ECO:0000313" key="9">
    <source>
        <dbReference type="Proteomes" id="UP000031516"/>
    </source>
</evidence>
<proteinExistence type="inferred from homology"/>